<proteinExistence type="predicted"/>
<evidence type="ECO:0000313" key="3">
    <source>
        <dbReference type="Proteomes" id="UP000248863"/>
    </source>
</evidence>
<name>A0A327K031_9BRAD</name>
<dbReference type="EMBL" id="NPEU01000474">
    <property type="protein sequence ID" value="RAI31777.1"/>
    <property type="molecule type" value="Genomic_DNA"/>
</dbReference>
<dbReference type="AlphaFoldDB" id="A0A327K031"/>
<comment type="caution">
    <text evidence="2">The sequence shown here is derived from an EMBL/GenBank/DDBJ whole genome shotgun (WGS) entry which is preliminary data.</text>
</comment>
<accession>A0A327K031</accession>
<feature type="non-terminal residue" evidence="2">
    <location>
        <position position="1"/>
    </location>
</feature>
<sequence length="62" mass="6334">AASEAPARAAARPAAGGANKLVEQVRQAYAQPQAKTQTRGGFKLDLSAGGPDAHDAQFERAS</sequence>
<reference evidence="2 3" key="1">
    <citation type="submission" date="2017-07" db="EMBL/GenBank/DDBJ databases">
        <title>Draft Genome Sequences of Select Purple Nonsulfur Bacteria.</title>
        <authorList>
            <person name="Lasarre B."/>
            <person name="Mckinlay J.B."/>
        </authorList>
    </citation>
    <scope>NUCLEOTIDE SEQUENCE [LARGE SCALE GENOMIC DNA]</scope>
    <source>
        <strain evidence="2 3">DSM 11907</strain>
    </source>
</reference>
<dbReference type="Proteomes" id="UP000248863">
    <property type="component" value="Unassembled WGS sequence"/>
</dbReference>
<gene>
    <name evidence="2" type="ORF">CH338_25275</name>
</gene>
<evidence type="ECO:0000313" key="2">
    <source>
        <dbReference type="EMBL" id="RAI31777.1"/>
    </source>
</evidence>
<evidence type="ECO:0000256" key="1">
    <source>
        <dbReference type="SAM" id="MobiDB-lite"/>
    </source>
</evidence>
<organism evidence="2 3">
    <name type="scientific">Rhodoplanes elegans</name>
    <dbReference type="NCBI Taxonomy" id="29408"/>
    <lineage>
        <taxon>Bacteria</taxon>
        <taxon>Pseudomonadati</taxon>
        <taxon>Pseudomonadota</taxon>
        <taxon>Alphaproteobacteria</taxon>
        <taxon>Hyphomicrobiales</taxon>
        <taxon>Nitrobacteraceae</taxon>
        <taxon>Rhodoplanes</taxon>
    </lineage>
</organism>
<protein>
    <submittedName>
        <fullName evidence="2">Uncharacterized protein</fullName>
    </submittedName>
</protein>
<keyword evidence="3" id="KW-1185">Reference proteome</keyword>
<feature type="region of interest" description="Disordered" evidence="1">
    <location>
        <begin position="30"/>
        <end position="62"/>
    </location>
</feature>
<feature type="compositionally biased region" description="Basic and acidic residues" evidence="1">
    <location>
        <begin position="52"/>
        <end position="62"/>
    </location>
</feature>